<keyword evidence="2" id="KW-1185">Reference proteome</keyword>
<accession>A0ABT1GKC2</accession>
<organism evidence="1 2">
    <name type="scientific">Duganella violaceipulchra</name>
    <dbReference type="NCBI Taxonomy" id="2849652"/>
    <lineage>
        <taxon>Bacteria</taxon>
        <taxon>Pseudomonadati</taxon>
        <taxon>Pseudomonadota</taxon>
        <taxon>Betaproteobacteria</taxon>
        <taxon>Burkholderiales</taxon>
        <taxon>Oxalobacteraceae</taxon>
        <taxon>Telluria group</taxon>
        <taxon>Duganella</taxon>
    </lineage>
</organism>
<protein>
    <submittedName>
        <fullName evidence="1">Uncharacterized protein</fullName>
    </submittedName>
</protein>
<sequence>MLFKTPATPRLSLLLPALCLALLLSPLSSSAQTITFAGFSFAGD</sequence>
<reference evidence="1" key="1">
    <citation type="submission" date="2022-03" db="EMBL/GenBank/DDBJ databases">
        <title>Genome Encyclopedia of Bacteria and Archaea VI: Functional Genomics of Type Strains.</title>
        <authorList>
            <person name="Whitman W."/>
        </authorList>
    </citation>
    <scope>NUCLEOTIDE SEQUENCE</scope>
    <source>
        <strain evidence="1">HSC-15S17</strain>
    </source>
</reference>
<dbReference type="EMBL" id="JALJZU010000004">
    <property type="protein sequence ID" value="MCP2008584.1"/>
    <property type="molecule type" value="Genomic_DNA"/>
</dbReference>
<gene>
    <name evidence="1" type="ORF">L1274_002292</name>
</gene>
<comment type="caution">
    <text evidence="1">The sequence shown here is derived from an EMBL/GenBank/DDBJ whole genome shotgun (WGS) entry which is preliminary data.</text>
</comment>
<name>A0ABT1GKC2_9BURK</name>
<dbReference type="Proteomes" id="UP001162889">
    <property type="component" value="Unassembled WGS sequence"/>
</dbReference>
<dbReference type="RefSeq" id="WP_255575800.1">
    <property type="nucleotide sequence ID" value="NZ_JAHTGR010000003.1"/>
</dbReference>
<evidence type="ECO:0000313" key="2">
    <source>
        <dbReference type="Proteomes" id="UP001162889"/>
    </source>
</evidence>
<evidence type="ECO:0000313" key="1">
    <source>
        <dbReference type="EMBL" id="MCP2008584.1"/>
    </source>
</evidence>
<proteinExistence type="predicted"/>